<dbReference type="AlphaFoldDB" id="W2CN35"/>
<sequence>MIQEKKQKKIKASGTPAKLAGYLSNFLASVEAVRDVG</sequence>
<organism evidence="1 2">
    <name type="scientific">Tannerella sp. oral taxon BU063 isolate Cell 1/3</name>
    <dbReference type="NCBI Taxonomy" id="1411022"/>
    <lineage>
        <taxon>Bacteria</taxon>
        <taxon>Pseudomonadati</taxon>
        <taxon>Bacteroidota</taxon>
        <taxon>Bacteroidia</taxon>
        <taxon>Bacteroidales</taxon>
        <taxon>Tannerellaceae</taxon>
        <taxon>Tannerella</taxon>
    </lineage>
</organism>
<comment type="caution">
    <text evidence="1">The sequence shown here is derived from an EMBL/GenBank/DDBJ whole genome shotgun (WGS) entry which is preliminary data.</text>
</comment>
<dbReference type="PATRIC" id="fig|1411022.3.peg.635"/>
<evidence type="ECO:0000313" key="2">
    <source>
        <dbReference type="Proteomes" id="UP000034982"/>
    </source>
</evidence>
<protein>
    <submittedName>
        <fullName evidence="1">Uncharacterized protein</fullName>
    </submittedName>
</protein>
<gene>
    <name evidence="1" type="ORF">T230_06745</name>
</gene>
<reference evidence="1 2" key="1">
    <citation type="submission" date="2013-11" db="EMBL/GenBank/DDBJ databases">
        <title>Single cell genomics of uncultured Tannerella BU063 (oral taxon 286).</title>
        <authorList>
            <person name="Beall C.J."/>
            <person name="Campbell A.G."/>
            <person name="Griffen A.L."/>
            <person name="Podar M."/>
            <person name="Leys E.J."/>
        </authorList>
    </citation>
    <scope>NUCLEOTIDE SEQUENCE [LARGE SCALE GENOMIC DNA]</scope>
    <source>
        <strain evidence="1">Cell 1/3</strain>
    </source>
</reference>
<dbReference type="Proteomes" id="UP000034982">
    <property type="component" value="Unassembled WGS sequence"/>
</dbReference>
<proteinExistence type="predicted"/>
<evidence type="ECO:0000313" key="1">
    <source>
        <dbReference type="EMBL" id="ETK08624.1"/>
    </source>
</evidence>
<accession>W2CN35</accession>
<dbReference type="EMBL" id="AYYE01000905">
    <property type="protein sequence ID" value="ETK08624.1"/>
    <property type="molecule type" value="Genomic_DNA"/>
</dbReference>
<name>W2CN35_9BACT</name>